<dbReference type="EMBL" id="JAYWIO010000002">
    <property type="protein sequence ID" value="KAK7283355.1"/>
    <property type="molecule type" value="Genomic_DNA"/>
</dbReference>
<evidence type="ECO:0000313" key="3">
    <source>
        <dbReference type="EMBL" id="KAK7283355.1"/>
    </source>
</evidence>
<dbReference type="PANTHER" id="PTHR44090:SF1">
    <property type="entry name" value="SUPERKILLER COMPLEX PROTEIN 8"/>
    <property type="match status" value="1"/>
</dbReference>
<dbReference type="GO" id="GO:0016593">
    <property type="term" value="C:Cdc73/Paf1 complex"/>
    <property type="evidence" value="ECO:0007669"/>
    <property type="project" value="TreeGrafter"/>
</dbReference>
<dbReference type="InterPro" id="IPR051510">
    <property type="entry name" value="SKI8"/>
</dbReference>
<gene>
    <name evidence="3" type="ORF">RIF29_12816</name>
</gene>
<dbReference type="InterPro" id="IPR036322">
    <property type="entry name" value="WD40_repeat_dom_sf"/>
</dbReference>
<keyword evidence="4" id="KW-1185">Reference proteome</keyword>
<evidence type="ECO:0000313" key="4">
    <source>
        <dbReference type="Proteomes" id="UP001372338"/>
    </source>
</evidence>
<keyword evidence="1" id="KW-0853">WD repeat</keyword>
<name>A0AAN9P1K1_CROPI</name>
<sequence>MLAPLLAVLGSYSLKAARDEPKLASFFDFRSASLERRYGRLNSAHSKLLLSAATRPPLLLTGSIDEIVSLWISDDLVLEQTNIGHCFGVAASSSLDNFVGVFHVDSSSTVATLEAPSFEVWQMRFNHKVPRGLQIWKPLLGLSIFAALSSAEKFFCNCVLSTDSLALSSSISFFSFLFSPPLPSSTVA</sequence>
<dbReference type="AlphaFoldDB" id="A0AAN9P1K1"/>
<proteinExistence type="predicted"/>
<accession>A0AAN9P1K1</accession>
<evidence type="ECO:0000256" key="2">
    <source>
        <dbReference type="ARBA" id="ARBA00022737"/>
    </source>
</evidence>
<reference evidence="3 4" key="1">
    <citation type="submission" date="2024-01" db="EMBL/GenBank/DDBJ databases">
        <title>The genomes of 5 underutilized Papilionoideae crops provide insights into root nodulation and disease resistanc.</title>
        <authorList>
            <person name="Yuan L."/>
        </authorList>
    </citation>
    <scope>NUCLEOTIDE SEQUENCE [LARGE SCALE GENOMIC DNA]</scope>
    <source>
        <strain evidence="3">ZHUSHIDOU_FW_LH</strain>
        <tissue evidence="3">Leaf</tissue>
    </source>
</reference>
<comment type="caution">
    <text evidence="3">The sequence shown here is derived from an EMBL/GenBank/DDBJ whole genome shotgun (WGS) entry which is preliminary data.</text>
</comment>
<dbReference type="Proteomes" id="UP001372338">
    <property type="component" value="Unassembled WGS sequence"/>
</dbReference>
<evidence type="ECO:0000256" key="1">
    <source>
        <dbReference type="ARBA" id="ARBA00022574"/>
    </source>
</evidence>
<dbReference type="PANTHER" id="PTHR44090">
    <property type="entry name" value="WD REPEAT-CONTAINING PROTEIN 61"/>
    <property type="match status" value="1"/>
</dbReference>
<dbReference type="SUPFAM" id="SSF50978">
    <property type="entry name" value="WD40 repeat-like"/>
    <property type="match status" value="1"/>
</dbReference>
<protein>
    <submittedName>
        <fullName evidence="3">Uncharacterized protein</fullName>
    </submittedName>
</protein>
<keyword evidence="2" id="KW-0677">Repeat</keyword>
<organism evidence="3 4">
    <name type="scientific">Crotalaria pallida</name>
    <name type="common">Smooth rattlebox</name>
    <name type="synonym">Crotalaria striata</name>
    <dbReference type="NCBI Taxonomy" id="3830"/>
    <lineage>
        <taxon>Eukaryota</taxon>
        <taxon>Viridiplantae</taxon>
        <taxon>Streptophyta</taxon>
        <taxon>Embryophyta</taxon>
        <taxon>Tracheophyta</taxon>
        <taxon>Spermatophyta</taxon>
        <taxon>Magnoliopsida</taxon>
        <taxon>eudicotyledons</taxon>
        <taxon>Gunneridae</taxon>
        <taxon>Pentapetalae</taxon>
        <taxon>rosids</taxon>
        <taxon>fabids</taxon>
        <taxon>Fabales</taxon>
        <taxon>Fabaceae</taxon>
        <taxon>Papilionoideae</taxon>
        <taxon>50 kb inversion clade</taxon>
        <taxon>genistoids sensu lato</taxon>
        <taxon>core genistoids</taxon>
        <taxon>Crotalarieae</taxon>
        <taxon>Crotalaria</taxon>
    </lineage>
</organism>